<proteinExistence type="predicted"/>
<dbReference type="Proteomes" id="UP000681720">
    <property type="component" value="Unassembled WGS sequence"/>
</dbReference>
<dbReference type="EMBL" id="CAJNOV010007930">
    <property type="protein sequence ID" value="CAF1303177.1"/>
    <property type="molecule type" value="Genomic_DNA"/>
</dbReference>
<dbReference type="EMBL" id="CAJNRE010000087">
    <property type="protein sequence ID" value="CAF1917363.1"/>
    <property type="molecule type" value="Genomic_DNA"/>
</dbReference>
<dbReference type="Proteomes" id="UP000681967">
    <property type="component" value="Unassembled WGS sequence"/>
</dbReference>
<sequence length="94" mass="10901">MRTIIVSVLVLISIWAMFAMSSPIVDQDDELQFLTNLLFHPVAHRYPLSPWMQKRTSGLCDYRLQHRPLPLTNSLCAFGHNRDGHHQAHLFKYG</sequence>
<dbReference type="EMBL" id="CAJOBJ010326473">
    <property type="protein sequence ID" value="CAF5175975.1"/>
    <property type="molecule type" value="Genomic_DNA"/>
</dbReference>
<dbReference type="Proteomes" id="UP000663855">
    <property type="component" value="Unassembled WGS sequence"/>
</dbReference>
<reference evidence="3" key="1">
    <citation type="submission" date="2021-02" db="EMBL/GenBank/DDBJ databases">
        <authorList>
            <person name="Nowell W R."/>
        </authorList>
    </citation>
    <scope>NUCLEOTIDE SEQUENCE</scope>
</reference>
<keyword evidence="1" id="KW-0732">Signal</keyword>
<dbReference type="AlphaFoldDB" id="A0A816GLH2"/>
<evidence type="ECO:0000256" key="1">
    <source>
        <dbReference type="SAM" id="SignalP"/>
    </source>
</evidence>
<accession>A0A816GLH2</accession>
<dbReference type="EMBL" id="CAJNOW010019743">
    <property type="protein sequence ID" value="CAF1674844.1"/>
    <property type="molecule type" value="Genomic_DNA"/>
</dbReference>
<organism evidence="3 7">
    <name type="scientific">Rotaria magnacalcarata</name>
    <dbReference type="NCBI Taxonomy" id="392030"/>
    <lineage>
        <taxon>Eukaryota</taxon>
        <taxon>Metazoa</taxon>
        <taxon>Spiralia</taxon>
        <taxon>Gnathifera</taxon>
        <taxon>Rotifera</taxon>
        <taxon>Eurotatoria</taxon>
        <taxon>Bdelloidea</taxon>
        <taxon>Philodinida</taxon>
        <taxon>Philodinidae</taxon>
        <taxon>Rotaria</taxon>
    </lineage>
</organism>
<evidence type="ECO:0000313" key="3">
    <source>
        <dbReference type="EMBL" id="CAF1674844.1"/>
    </source>
</evidence>
<feature type="signal peptide" evidence="1">
    <location>
        <begin position="1"/>
        <end position="21"/>
    </location>
</feature>
<evidence type="ECO:0000313" key="4">
    <source>
        <dbReference type="EMBL" id="CAF1917363.1"/>
    </source>
</evidence>
<name>A0A816GLH2_9BILA</name>
<dbReference type="Proteomes" id="UP000663834">
    <property type="component" value="Unassembled WGS sequence"/>
</dbReference>
<evidence type="ECO:0000313" key="7">
    <source>
        <dbReference type="Proteomes" id="UP000663834"/>
    </source>
</evidence>
<feature type="chain" id="PRO_5036230060" evidence="1">
    <location>
        <begin position="22"/>
        <end position="94"/>
    </location>
</feature>
<evidence type="ECO:0000313" key="6">
    <source>
        <dbReference type="EMBL" id="CAF5175975.1"/>
    </source>
</evidence>
<dbReference type="Proteomes" id="UP000663824">
    <property type="component" value="Unassembled WGS sequence"/>
</dbReference>
<gene>
    <name evidence="5" type="ORF">BYL167_LOCUS59755</name>
    <name evidence="2" type="ORF">CJN711_LOCUS17040</name>
    <name evidence="6" type="ORF">GIL414_LOCUS67694</name>
    <name evidence="3" type="ORF">KQP761_LOCUS35117</name>
    <name evidence="4" type="ORF">MBJ925_LOCUS1395</name>
</gene>
<protein>
    <submittedName>
        <fullName evidence="3">Uncharacterized protein</fullName>
    </submittedName>
</protein>
<dbReference type="EMBL" id="CAJOBH010229213">
    <property type="protein sequence ID" value="CAF5064761.1"/>
    <property type="molecule type" value="Genomic_DNA"/>
</dbReference>
<dbReference type="OrthoDB" id="10028034at2759"/>
<evidence type="ECO:0000313" key="5">
    <source>
        <dbReference type="EMBL" id="CAF5064761.1"/>
    </source>
</evidence>
<evidence type="ECO:0000313" key="2">
    <source>
        <dbReference type="EMBL" id="CAF1303177.1"/>
    </source>
</evidence>
<comment type="caution">
    <text evidence="3">The sequence shown here is derived from an EMBL/GenBank/DDBJ whole genome shotgun (WGS) entry which is preliminary data.</text>
</comment>